<feature type="site" description="Raises pKa of active site His" evidence="6">
    <location>
        <position position="144"/>
    </location>
</feature>
<protein>
    <recommendedName>
        <fullName evidence="6">Phosphoribosylglycinamide formyltransferase</fullName>
        <ecNumber evidence="6">2.1.2.2</ecNumber>
    </recommendedName>
    <alternativeName>
        <fullName evidence="6">5'-phosphoribosylglycinamide transformylase</fullName>
    </alternativeName>
    <alternativeName>
        <fullName evidence="6">GAR transformylase</fullName>
        <shortName evidence="6">GART</shortName>
    </alternativeName>
</protein>
<comment type="function">
    <text evidence="6">Catalyzes the transfer of a formyl group from 10-formyltetrahydrofolate to 5-phospho-ribosyl-glycinamide (GAR), producing 5-phospho-ribosyl-N-formylglycinamide (FGAR) and tetrahydrofolate.</text>
</comment>
<comment type="caution">
    <text evidence="6">Lacks conserved residue(s) required for the propagation of feature annotation.</text>
</comment>
<dbReference type="Gene3D" id="3.40.50.170">
    <property type="entry name" value="Formyl transferase, N-terminal domain"/>
    <property type="match status" value="1"/>
</dbReference>
<dbReference type="InterPro" id="IPR002376">
    <property type="entry name" value="Formyl_transf_N"/>
</dbReference>
<feature type="binding site" evidence="6">
    <location>
        <position position="58"/>
    </location>
    <ligand>
        <name>(6R)-10-formyltetrahydrofolate</name>
        <dbReference type="ChEBI" id="CHEBI:195366"/>
    </ligand>
</feature>
<proteinExistence type="inferred from homology"/>
<dbReference type="GO" id="GO:0004644">
    <property type="term" value="F:phosphoribosylglycinamide formyltransferase activity"/>
    <property type="evidence" value="ECO:0007669"/>
    <property type="project" value="UniProtKB-EC"/>
</dbReference>
<comment type="similarity">
    <text evidence="4 6">Belongs to the GART family.</text>
</comment>
<evidence type="ECO:0000313" key="8">
    <source>
        <dbReference type="EMBL" id="MFC4665521.1"/>
    </source>
</evidence>
<dbReference type="PROSITE" id="PS00373">
    <property type="entry name" value="GART"/>
    <property type="match status" value="1"/>
</dbReference>
<dbReference type="RefSeq" id="WP_380077735.1">
    <property type="nucleotide sequence ID" value="NZ_JBHSGO010000046.1"/>
</dbReference>
<keyword evidence="9" id="KW-1185">Reference proteome</keyword>
<evidence type="ECO:0000259" key="7">
    <source>
        <dbReference type="Pfam" id="PF00551"/>
    </source>
</evidence>
<comment type="caution">
    <text evidence="8">The sequence shown here is derived from an EMBL/GenBank/DDBJ whole genome shotgun (WGS) entry which is preliminary data.</text>
</comment>
<comment type="pathway">
    <text evidence="1 6">Purine metabolism; IMP biosynthesis via de novo pathway; N(2)-formyl-N(1)-(5-phospho-D-ribosyl)glycinamide from N(1)-(5-phospho-D-ribosyl)glycinamide (10-formyl THF route): step 1/1.</text>
</comment>
<comment type="catalytic activity">
    <reaction evidence="5 6">
        <text>N(1)-(5-phospho-beta-D-ribosyl)glycinamide + (6R)-10-formyltetrahydrofolate = N(2)-formyl-N(1)-(5-phospho-beta-D-ribosyl)glycinamide + (6S)-5,6,7,8-tetrahydrofolate + H(+)</text>
        <dbReference type="Rhea" id="RHEA:15053"/>
        <dbReference type="ChEBI" id="CHEBI:15378"/>
        <dbReference type="ChEBI" id="CHEBI:57453"/>
        <dbReference type="ChEBI" id="CHEBI:143788"/>
        <dbReference type="ChEBI" id="CHEBI:147286"/>
        <dbReference type="ChEBI" id="CHEBI:195366"/>
        <dbReference type="EC" id="2.1.2.2"/>
    </reaction>
</comment>
<feature type="active site" description="Proton donor" evidence="6">
    <location>
        <position position="103"/>
    </location>
</feature>
<name>A0ABV9K781_9PORP</name>
<dbReference type="Pfam" id="PF00551">
    <property type="entry name" value="Formyl_trans_N"/>
    <property type="match status" value="1"/>
</dbReference>
<sequence length="192" mass="21653">MKNIVIFASGEGTNAECICRYFESSKEVRVRAIICNRKEAGIYNRAKRLGIAIHYFNKSSLESPELLDLLASLKTDLIVLAGFMCLVPKSYFNLYKHRIVNIHPALLPKFGGKGMYGDHVHEAVIKAQEPISGITIHVVDEQYDHGRALCQATCPVTSDDTVDTLAARIHKLEHRYYPTTIEQYLTELEATR</sequence>
<evidence type="ECO:0000256" key="1">
    <source>
        <dbReference type="ARBA" id="ARBA00005054"/>
    </source>
</evidence>
<evidence type="ECO:0000256" key="4">
    <source>
        <dbReference type="ARBA" id="ARBA00038440"/>
    </source>
</evidence>
<dbReference type="EC" id="2.1.2.2" evidence="6"/>
<dbReference type="PANTHER" id="PTHR43369:SF2">
    <property type="entry name" value="PHOSPHORIBOSYLGLYCINAMIDE FORMYLTRANSFERASE"/>
    <property type="match status" value="1"/>
</dbReference>
<dbReference type="HAMAP" id="MF_01930">
    <property type="entry name" value="PurN"/>
    <property type="match status" value="1"/>
</dbReference>
<evidence type="ECO:0000256" key="2">
    <source>
        <dbReference type="ARBA" id="ARBA00022679"/>
    </source>
</evidence>
<feature type="domain" description="Formyl transferase N-terminal" evidence="7">
    <location>
        <begin position="2"/>
        <end position="181"/>
    </location>
</feature>
<reference evidence="9" key="1">
    <citation type="journal article" date="2019" name="Int. J. Syst. Evol. Microbiol.">
        <title>The Global Catalogue of Microorganisms (GCM) 10K type strain sequencing project: providing services to taxonomists for standard genome sequencing and annotation.</title>
        <authorList>
            <consortium name="The Broad Institute Genomics Platform"/>
            <consortium name="The Broad Institute Genome Sequencing Center for Infectious Disease"/>
            <person name="Wu L."/>
            <person name="Ma J."/>
        </authorList>
    </citation>
    <scope>NUCLEOTIDE SEQUENCE [LARGE SCALE GENOMIC DNA]</scope>
    <source>
        <strain evidence="9">CGMCC 4.7357</strain>
    </source>
</reference>
<accession>A0ABV9K781</accession>
<evidence type="ECO:0000256" key="6">
    <source>
        <dbReference type="HAMAP-Rule" id="MF_01930"/>
    </source>
</evidence>
<feature type="binding site" evidence="6">
    <location>
        <position position="101"/>
    </location>
    <ligand>
        <name>(6R)-10-formyltetrahydrofolate</name>
        <dbReference type="ChEBI" id="CHEBI:195366"/>
    </ligand>
</feature>
<keyword evidence="3 6" id="KW-0658">Purine biosynthesis</keyword>
<gene>
    <name evidence="6" type="primary">purN</name>
    <name evidence="8" type="ORF">ACFO3G_02665</name>
</gene>
<dbReference type="EMBL" id="JBHSGO010000046">
    <property type="protein sequence ID" value="MFC4665521.1"/>
    <property type="molecule type" value="Genomic_DNA"/>
</dbReference>
<dbReference type="Proteomes" id="UP001596020">
    <property type="component" value="Unassembled WGS sequence"/>
</dbReference>
<organism evidence="8 9">
    <name type="scientific">Falsiporphyromonas endometrii</name>
    <dbReference type="NCBI Taxonomy" id="1387297"/>
    <lineage>
        <taxon>Bacteria</taxon>
        <taxon>Pseudomonadati</taxon>
        <taxon>Bacteroidota</taxon>
        <taxon>Bacteroidia</taxon>
        <taxon>Bacteroidales</taxon>
        <taxon>Porphyromonadaceae</taxon>
        <taxon>Falsiporphyromonas</taxon>
    </lineage>
</organism>
<dbReference type="InterPro" id="IPR036477">
    <property type="entry name" value="Formyl_transf_N_sf"/>
</dbReference>
<evidence type="ECO:0000256" key="5">
    <source>
        <dbReference type="ARBA" id="ARBA00047664"/>
    </source>
</evidence>
<evidence type="ECO:0000313" key="9">
    <source>
        <dbReference type="Proteomes" id="UP001596020"/>
    </source>
</evidence>
<dbReference type="InterPro" id="IPR004607">
    <property type="entry name" value="GART"/>
</dbReference>
<dbReference type="InterPro" id="IPR001555">
    <property type="entry name" value="GART_AS"/>
</dbReference>
<evidence type="ECO:0000256" key="3">
    <source>
        <dbReference type="ARBA" id="ARBA00022755"/>
    </source>
</evidence>
<keyword evidence="2 6" id="KW-0808">Transferase</keyword>
<feature type="binding site" evidence="6">
    <location>
        <begin position="12"/>
        <end position="14"/>
    </location>
    <ligand>
        <name>N(1)-(5-phospho-beta-D-ribosyl)glycinamide</name>
        <dbReference type="ChEBI" id="CHEBI:143788"/>
    </ligand>
</feature>
<dbReference type="CDD" id="cd08645">
    <property type="entry name" value="FMT_core_GART"/>
    <property type="match status" value="1"/>
</dbReference>
<dbReference type="SUPFAM" id="SSF53328">
    <property type="entry name" value="Formyltransferase"/>
    <property type="match status" value="1"/>
</dbReference>
<dbReference type="PANTHER" id="PTHR43369">
    <property type="entry name" value="PHOSPHORIBOSYLGLYCINAMIDE FORMYLTRANSFERASE"/>
    <property type="match status" value="1"/>
</dbReference>